<dbReference type="Pfam" id="PF13259">
    <property type="entry name" value="clamp_Gag1-like"/>
    <property type="match status" value="1"/>
</dbReference>
<dbReference type="InterPro" id="IPR025124">
    <property type="entry name" value="Gag1-like_clamp"/>
</dbReference>
<proteinExistence type="predicted"/>
<dbReference type="OrthoDB" id="1896025at2759"/>
<protein>
    <submittedName>
        <fullName evidence="2">Salicylic acid-binding protein 2</fullName>
    </submittedName>
</protein>
<sequence length="219" mass="24921">MVRHVYMSLSDLWGVINMGIDGVGRIWKKVRAVLDDWEIHFGRKFVPEVLNILWSRVLVLKFEGVLKTFQTFLESMFIVGTFNSSDLLQLGFFESLHAGSSGCIGCCTKVELISSHNKPVQGPKRHSLMASKASYLRTSEPPVHKALAVGRLLWNQIRQKWIGNKKSTKSSQKLHEPRLSWNANYDSLLSSNKPFTKPVPLAEMADFLVDIWEQEGLYD</sequence>
<accession>A0A8S0PJ40</accession>
<reference evidence="2 3" key="1">
    <citation type="submission" date="2019-12" db="EMBL/GenBank/DDBJ databases">
        <authorList>
            <person name="Alioto T."/>
            <person name="Alioto T."/>
            <person name="Gomez Garrido J."/>
        </authorList>
    </citation>
    <scope>NUCLEOTIDE SEQUENCE [LARGE SCALE GENOMIC DNA]</scope>
</reference>
<organism evidence="2 3">
    <name type="scientific">Olea europaea subsp. europaea</name>
    <dbReference type="NCBI Taxonomy" id="158383"/>
    <lineage>
        <taxon>Eukaryota</taxon>
        <taxon>Viridiplantae</taxon>
        <taxon>Streptophyta</taxon>
        <taxon>Embryophyta</taxon>
        <taxon>Tracheophyta</taxon>
        <taxon>Spermatophyta</taxon>
        <taxon>Magnoliopsida</taxon>
        <taxon>eudicotyledons</taxon>
        <taxon>Gunneridae</taxon>
        <taxon>Pentapetalae</taxon>
        <taxon>asterids</taxon>
        <taxon>lamiids</taxon>
        <taxon>Lamiales</taxon>
        <taxon>Oleaceae</taxon>
        <taxon>Oleeae</taxon>
        <taxon>Olea</taxon>
    </lineage>
</organism>
<dbReference type="Gramene" id="OE9A040681T1">
    <property type="protein sequence ID" value="OE9A040681C1"/>
    <property type="gene ID" value="OE9A040681"/>
</dbReference>
<dbReference type="EMBL" id="CACTIH010000064">
    <property type="protein sequence ID" value="CAA2946541.1"/>
    <property type="molecule type" value="Genomic_DNA"/>
</dbReference>
<name>A0A8S0PJ40_OLEEU</name>
<dbReference type="PANTHER" id="PTHR33373:SF1">
    <property type="entry name" value="DUF4050 DOMAIN-CONTAINING PROTEIN"/>
    <property type="match status" value="1"/>
</dbReference>
<evidence type="ECO:0000313" key="2">
    <source>
        <dbReference type="EMBL" id="CAA2946541.1"/>
    </source>
</evidence>
<feature type="domain" description="Gag1-like clamp" evidence="1">
    <location>
        <begin position="147"/>
        <end position="219"/>
    </location>
</feature>
<dbReference type="PANTHER" id="PTHR33373">
    <property type="entry name" value="OS07G0479600 PROTEIN"/>
    <property type="match status" value="1"/>
</dbReference>
<evidence type="ECO:0000259" key="1">
    <source>
        <dbReference type="Pfam" id="PF13259"/>
    </source>
</evidence>
<dbReference type="AlphaFoldDB" id="A0A8S0PJ40"/>
<dbReference type="Proteomes" id="UP000594638">
    <property type="component" value="Unassembled WGS sequence"/>
</dbReference>
<keyword evidence="3" id="KW-1185">Reference proteome</keyword>
<gene>
    <name evidence="2" type="ORF">OLEA9_A040681</name>
</gene>
<evidence type="ECO:0000313" key="3">
    <source>
        <dbReference type="Proteomes" id="UP000594638"/>
    </source>
</evidence>
<comment type="caution">
    <text evidence="2">The sequence shown here is derived from an EMBL/GenBank/DDBJ whole genome shotgun (WGS) entry which is preliminary data.</text>
</comment>